<feature type="compositionally biased region" description="Acidic residues" evidence="2">
    <location>
        <begin position="354"/>
        <end position="369"/>
    </location>
</feature>
<feature type="compositionally biased region" description="Polar residues" evidence="2">
    <location>
        <begin position="370"/>
        <end position="384"/>
    </location>
</feature>
<feature type="region of interest" description="Disordered" evidence="2">
    <location>
        <begin position="143"/>
        <end position="165"/>
    </location>
</feature>
<feature type="region of interest" description="Disordered" evidence="2">
    <location>
        <begin position="1"/>
        <end position="61"/>
    </location>
</feature>
<sequence length="520" mass="57884">MAQKRDHNTLAASDYDDEPLPAQNKRRREQQQTSKSKSTEAKTDPTYGQRSAFPGLDDEVAAQISDEDLEFEECGDALAYLRAVRQEASHVPHIIVAPRAGPQLPPQLQNTSDNGDHLENEDIDRSIYFNGVGDSRGYYHDGAYTAAPDPDSSTDGEAEEGEFRSEADIQAENKRALREAFYASLTAQFLSLREVLHQTPPPELVAALPKENGTIVGSFGPKSWTFRVWTKRIRYTDPLPVQVAALDRGSVLRIIRVILGGKFIRRGYELRERTSRWLWALLARLPDRGEMDYTEIGWVRELGKRAVLMMISMAHMAALQDQADADLDGEEFEDMDEHGGGDDEVQSAAPQGEGAEDEAVLDNYNDVDSDNGQAEEQPNNVHQVDSTDHGHGDDISDDSGEEDMELDDGEVVDDGNTANAEKHDDPDIAAVKQRLLARLEETQKYEPHREGEDTPKKGQAAPQKGEQTTQDETIIPHESPSAEEKAQLNMRATLNMILTVAGEFYGQRDLLEFRDPFPAV</sequence>
<feature type="compositionally biased region" description="Basic and acidic residues" evidence="2">
    <location>
        <begin position="437"/>
        <end position="456"/>
    </location>
</feature>
<organism evidence="3 4">
    <name type="scientific">Podospora australis</name>
    <dbReference type="NCBI Taxonomy" id="1536484"/>
    <lineage>
        <taxon>Eukaryota</taxon>
        <taxon>Fungi</taxon>
        <taxon>Dikarya</taxon>
        <taxon>Ascomycota</taxon>
        <taxon>Pezizomycotina</taxon>
        <taxon>Sordariomycetes</taxon>
        <taxon>Sordariomycetidae</taxon>
        <taxon>Sordariales</taxon>
        <taxon>Podosporaceae</taxon>
        <taxon>Podospora</taxon>
    </lineage>
</organism>
<evidence type="ECO:0000313" key="4">
    <source>
        <dbReference type="Proteomes" id="UP001302126"/>
    </source>
</evidence>
<dbReference type="GO" id="GO:0032797">
    <property type="term" value="C:SMN complex"/>
    <property type="evidence" value="ECO:0007669"/>
    <property type="project" value="TreeGrafter"/>
</dbReference>
<proteinExistence type="inferred from homology"/>
<name>A0AAN6X6Y3_9PEZI</name>
<reference evidence="3" key="2">
    <citation type="submission" date="2023-05" db="EMBL/GenBank/DDBJ databases">
        <authorList>
            <consortium name="Lawrence Berkeley National Laboratory"/>
            <person name="Steindorff A."/>
            <person name="Hensen N."/>
            <person name="Bonometti L."/>
            <person name="Westerberg I."/>
            <person name="Brannstrom I.O."/>
            <person name="Guillou S."/>
            <person name="Cros-Aarteil S."/>
            <person name="Calhoun S."/>
            <person name="Haridas S."/>
            <person name="Kuo A."/>
            <person name="Mondo S."/>
            <person name="Pangilinan J."/>
            <person name="Riley R."/>
            <person name="Labutti K."/>
            <person name="Andreopoulos B."/>
            <person name="Lipzen A."/>
            <person name="Chen C."/>
            <person name="Yanf M."/>
            <person name="Daum C."/>
            <person name="Ng V."/>
            <person name="Clum A."/>
            <person name="Ohm R."/>
            <person name="Martin F."/>
            <person name="Silar P."/>
            <person name="Natvig D."/>
            <person name="Lalanne C."/>
            <person name="Gautier V."/>
            <person name="Ament-Velasquez S.L."/>
            <person name="Kruys A."/>
            <person name="Hutchinson M.I."/>
            <person name="Powell A.J."/>
            <person name="Barry K."/>
            <person name="Miller A.N."/>
            <person name="Grigoriev I.V."/>
            <person name="Debuchy R."/>
            <person name="Gladieux P."/>
            <person name="Thoren M.H."/>
            <person name="Johannesson H."/>
        </authorList>
    </citation>
    <scope>NUCLEOTIDE SEQUENCE</scope>
    <source>
        <strain evidence="3">PSN309</strain>
    </source>
</reference>
<evidence type="ECO:0000313" key="3">
    <source>
        <dbReference type="EMBL" id="KAK4192462.1"/>
    </source>
</evidence>
<dbReference type="PANTHER" id="PTHR12794:SF0">
    <property type="entry name" value="GEM-ASSOCIATED PROTEIN 2"/>
    <property type="match status" value="1"/>
</dbReference>
<dbReference type="Proteomes" id="UP001302126">
    <property type="component" value="Unassembled WGS sequence"/>
</dbReference>
<dbReference type="GO" id="GO:0005634">
    <property type="term" value="C:nucleus"/>
    <property type="evidence" value="ECO:0007669"/>
    <property type="project" value="TreeGrafter"/>
</dbReference>
<dbReference type="AlphaFoldDB" id="A0AAN6X6Y3"/>
<dbReference type="EMBL" id="MU864354">
    <property type="protein sequence ID" value="KAK4192462.1"/>
    <property type="molecule type" value="Genomic_DNA"/>
</dbReference>
<evidence type="ECO:0000256" key="1">
    <source>
        <dbReference type="ARBA" id="ARBA00025758"/>
    </source>
</evidence>
<dbReference type="InterPro" id="IPR035426">
    <property type="entry name" value="Gemin2/Brr1"/>
</dbReference>
<dbReference type="GO" id="GO:0000387">
    <property type="term" value="P:spliceosomal snRNP assembly"/>
    <property type="evidence" value="ECO:0007669"/>
    <property type="project" value="InterPro"/>
</dbReference>
<feature type="compositionally biased region" description="Acidic residues" evidence="2">
    <location>
        <begin position="395"/>
        <end position="413"/>
    </location>
</feature>
<keyword evidence="4" id="KW-1185">Reference proteome</keyword>
<dbReference type="Gene3D" id="1.20.58.1070">
    <property type="match status" value="1"/>
</dbReference>
<accession>A0AAN6X6Y3</accession>
<reference evidence="3" key="1">
    <citation type="journal article" date="2023" name="Mol. Phylogenet. Evol.">
        <title>Genome-scale phylogeny and comparative genomics of the fungal order Sordariales.</title>
        <authorList>
            <person name="Hensen N."/>
            <person name="Bonometti L."/>
            <person name="Westerberg I."/>
            <person name="Brannstrom I.O."/>
            <person name="Guillou S."/>
            <person name="Cros-Aarteil S."/>
            <person name="Calhoun S."/>
            <person name="Haridas S."/>
            <person name="Kuo A."/>
            <person name="Mondo S."/>
            <person name="Pangilinan J."/>
            <person name="Riley R."/>
            <person name="LaButti K."/>
            <person name="Andreopoulos B."/>
            <person name="Lipzen A."/>
            <person name="Chen C."/>
            <person name="Yan M."/>
            <person name="Daum C."/>
            <person name="Ng V."/>
            <person name="Clum A."/>
            <person name="Steindorff A."/>
            <person name="Ohm R.A."/>
            <person name="Martin F."/>
            <person name="Silar P."/>
            <person name="Natvig D.O."/>
            <person name="Lalanne C."/>
            <person name="Gautier V."/>
            <person name="Ament-Velasquez S.L."/>
            <person name="Kruys A."/>
            <person name="Hutchinson M.I."/>
            <person name="Powell A.J."/>
            <person name="Barry K."/>
            <person name="Miller A.N."/>
            <person name="Grigoriev I.V."/>
            <person name="Debuchy R."/>
            <person name="Gladieux P."/>
            <person name="Hiltunen Thoren M."/>
            <person name="Johannesson H."/>
        </authorList>
    </citation>
    <scope>NUCLEOTIDE SEQUENCE</scope>
    <source>
        <strain evidence="3">PSN309</strain>
    </source>
</reference>
<gene>
    <name evidence="3" type="ORF">QBC35DRAFT_483876</name>
</gene>
<comment type="similarity">
    <text evidence="1">Belongs to the gemin-2 family.</text>
</comment>
<dbReference type="PANTHER" id="PTHR12794">
    <property type="entry name" value="GEMIN2"/>
    <property type="match status" value="1"/>
</dbReference>
<comment type="caution">
    <text evidence="3">The sequence shown here is derived from an EMBL/GenBank/DDBJ whole genome shotgun (WGS) entry which is preliminary data.</text>
</comment>
<evidence type="ECO:0000256" key="2">
    <source>
        <dbReference type="SAM" id="MobiDB-lite"/>
    </source>
</evidence>
<protein>
    <submittedName>
        <fullName evidence="3">Uncharacterized protein</fullName>
    </submittedName>
</protein>
<feature type="compositionally biased region" description="Basic and acidic residues" evidence="2">
    <location>
        <begin position="385"/>
        <end position="394"/>
    </location>
</feature>
<feature type="region of interest" description="Disordered" evidence="2">
    <location>
        <begin position="332"/>
        <end position="487"/>
    </location>
</feature>
<dbReference type="Pfam" id="PF04938">
    <property type="entry name" value="SIP1"/>
    <property type="match status" value="1"/>
</dbReference>